<feature type="binding site" evidence="5">
    <location>
        <position position="111"/>
    </location>
    <ligand>
        <name>substrate</name>
    </ligand>
</feature>
<dbReference type="InterPro" id="IPR018170">
    <property type="entry name" value="Aldo/ket_reductase_CS"/>
</dbReference>
<dbReference type="InterPro" id="IPR023210">
    <property type="entry name" value="NADP_OxRdtase_dom"/>
</dbReference>
<dbReference type="OMA" id="CKWIDDE"/>
<evidence type="ECO:0000256" key="3">
    <source>
        <dbReference type="ARBA" id="ARBA00023002"/>
    </source>
</evidence>
<dbReference type="InterPro" id="IPR044494">
    <property type="entry name" value="AKR3C2/3"/>
</dbReference>
<dbReference type="GO" id="GO:0016652">
    <property type="term" value="F:oxidoreductase activity, acting on NAD(P)H as acceptor"/>
    <property type="evidence" value="ECO:0007669"/>
    <property type="project" value="InterPro"/>
</dbReference>
<dbReference type="OrthoDB" id="416253at2759"/>
<organism evidence="8 9">
    <name type="scientific">Trametes pubescens</name>
    <name type="common">White-rot fungus</name>
    <dbReference type="NCBI Taxonomy" id="154538"/>
    <lineage>
        <taxon>Eukaryota</taxon>
        <taxon>Fungi</taxon>
        <taxon>Dikarya</taxon>
        <taxon>Basidiomycota</taxon>
        <taxon>Agaricomycotina</taxon>
        <taxon>Agaricomycetes</taxon>
        <taxon>Polyporales</taxon>
        <taxon>Polyporaceae</taxon>
        <taxon>Trametes</taxon>
    </lineage>
</organism>
<dbReference type="STRING" id="154538.A0A1M2VQD6"/>
<dbReference type="PANTHER" id="PTHR43827">
    <property type="entry name" value="2,5-DIKETO-D-GLUCONIC ACID REDUCTASE"/>
    <property type="match status" value="1"/>
</dbReference>
<dbReference type="InterPro" id="IPR020471">
    <property type="entry name" value="AKR"/>
</dbReference>
<evidence type="ECO:0000256" key="2">
    <source>
        <dbReference type="ARBA" id="ARBA00022857"/>
    </source>
</evidence>
<proteinExistence type="inferred from homology"/>
<comment type="caution">
    <text evidence="8">The sequence shown here is derived from an EMBL/GenBank/DDBJ whole genome shotgun (WGS) entry which is preliminary data.</text>
</comment>
<dbReference type="Pfam" id="PF00248">
    <property type="entry name" value="Aldo_ket_red"/>
    <property type="match status" value="1"/>
</dbReference>
<evidence type="ECO:0000256" key="4">
    <source>
        <dbReference type="PIRSR" id="PIRSR000097-1"/>
    </source>
</evidence>
<keyword evidence="3" id="KW-0560">Oxidoreductase</keyword>
<dbReference type="GO" id="GO:0016616">
    <property type="term" value="F:oxidoreductase activity, acting on the CH-OH group of donors, NAD or NADP as acceptor"/>
    <property type="evidence" value="ECO:0007669"/>
    <property type="project" value="UniProtKB-ARBA"/>
</dbReference>
<sequence>MTDHTPLTLPLNDGHTIPWLAFGTGTALLRRDAAAEVRNAIEHGIVHLDGAQLYGNEDSLGAGIAAADRPREELFVTTKIADLPDGQTVRDTLVESLKKLRLDYVDLFLLHSPMRGLKGRVKEAWLELEALQKEGLARSIGVSNFRIQDIEEVLEVGAVVPAIEYHPYVFKASQPVLDFGKKHGILATSYCGLVPLTRHTGGPVDPVLASIRERLVKDTGKEVTTGQVLGLWLRYQGTPQITTSSKLERVKEYVATESLPDLTPEEVQQINDEGSKIHFRVACKWIDDE</sequence>
<dbReference type="SUPFAM" id="SSF51430">
    <property type="entry name" value="NAD(P)-linked oxidoreductase"/>
    <property type="match status" value="1"/>
</dbReference>
<evidence type="ECO:0000256" key="6">
    <source>
        <dbReference type="PIRSR" id="PIRSR000097-3"/>
    </source>
</evidence>
<name>A0A1M2VQD6_TRAPU</name>
<dbReference type="PANTHER" id="PTHR43827:SF3">
    <property type="entry name" value="NADP-DEPENDENT OXIDOREDUCTASE DOMAIN-CONTAINING PROTEIN"/>
    <property type="match status" value="1"/>
</dbReference>
<gene>
    <name evidence="8" type="ORF">TRAPUB_13727</name>
</gene>
<feature type="domain" description="NADP-dependent oxidoreductase" evidence="7">
    <location>
        <begin position="24"/>
        <end position="270"/>
    </location>
</feature>
<dbReference type="CDD" id="cd19120">
    <property type="entry name" value="AKR_AKR3C2-3"/>
    <property type="match status" value="1"/>
</dbReference>
<evidence type="ECO:0000259" key="7">
    <source>
        <dbReference type="Pfam" id="PF00248"/>
    </source>
</evidence>
<protein>
    <submittedName>
        <fullName evidence="8">NAD/NADP-dependent indole-3-acetaldehyde reductase</fullName>
    </submittedName>
</protein>
<dbReference type="PROSITE" id="PS00062">
    <property type="entry name" value="ALDOKETO_REDUCTASE_2"/>
    <property type="match status" value="1"/>
</dbReference>
<dbReference type="AlphaFoldDB" id="A0A1M2VQD6"/>
<reference evidence="8 9" key="1">
    <citation type="submission" date="2016-10" db="EMBL/GenBank/DDBJ databases">
        <title>Genome sequence of the basidiomycete white-rot fungus Trametes pubescens.</title>
        <authorList>
            <person name="Makela M.R."/>
            <person name="Granchi Z."/>
            <person name="Peng M."/>
            <person name="De Vries R.P."/>
            <person name="Grigoriev I."/>
            <person name="Riley R."/>
            <person name="Hilden K."/>
        </authorList>
    </citation>
    <scope>NUCLEOTIDE SEQUENCE [LARGE SCALE GENOMIC DNA]</scope>
    <source>
        <strain evidence="8 9">FBCC735</strain>
    </source>
</reference>
<feature type="site" description="Lowers pKa of active site Tyr" evidence="6">
    <location>
        <position position="79"/>
    </location>
</feature>
<evidence type="ECO:0000313" key="9">
    <source>
        <dbReference type="Proteomes" id="UP000184267"/>
    </source>
</evidence>
<dbReference type="EMBL" id="MNAD01000879">
    <property type="protein sequence ID" value="OJT09768.1"/>
    <property type="molecule type" value="Genomic_DNA"/>
</dbReference>
<accession>A0A1M2VQD6</accession>
<feature type="active site" description="Proton donor" evidence="4">
    <location>
        <position position="54"/>
    </location>
</feature>
<comment type="similarity">
    <text evidence="1">Belongs to the aldo/keto reductase family.</text>
</comment>
<keyword evidence="9" id="KW-1185">Reference proteome</keyword>
<evidence type="ECO:0000256" key="1">
    <source>
        <dbReference type="ARBA" id="ARBA00007905"/>
    </source>
</evidence>
<dbReference type="Proteomes" id="UP000184267">
    <property type="component" value="Unassembled WGS sequence"/>
</dbReference>
<dbReference type="InterPro" id="IPR036812">
    <property type="entry name" value="NAD(P)_OxRdtase_dom_sf"/>
</dbReference>
<evidence type="ECO:0000313" key="8">
    <source>
        <dbReference type="EMBL" id="OJT09768.1"/>
    </source>
</evidence>
<keyword evidence="2" id="KW-0521">NADP</keyword>
<evidence type="ECO:0000256" key="5">
    <source>
        <dbReference type="PIRSR" id="PIRSR000097-2"/>
    </source>
</evidence>
<dbReference type="Gene3D" id="3.20.20.100">
    <property type="entry name" value="NADP-dependent oxidoreductase domain"/>
    <property type="match status" value="1"/>
</dbReference>
<dbReference type="PRINTS" id="PR00069">
    <property type="entry name" value="ALDKETRDTASE"/>
</dbReference>
<dbReference type="PIRSF" id="PIRSF000097">
    <property type="entry name" value="AKR"/>
    <property type="match status" value="1"/>
</dbReference>